<proteinExistence type="predicted"/>
<feature type="domain" description="Tyrosine-protein kinase G-rich" evidence="8">
    <location>
        <begin position="240"/>
        <end position="306"/>
    </location>
</feature>
<dbReference type="PATRIC" id="fig|1129367.4.peg.2050"/>
<evidence type="ECO:0000256" key="4">
    <source>
        <dbReference type="ARBA" id="ARBA00022989"/>
    </source>
</evidence>
<evidence type="ECO:0000313" key="9">
    <source>
        <dbReference type="EMBL" id="KKE83993.1"/>
    </source>
</evidence>
<feature type="transmembrane region" description="Helical" evidence="6">
    <location>
        <begin position="30"/>
        <end position="48"/>
    </location>
</feature>
<protein>
    <recommendedName>
        <fullName evidence="11">Polysaccharide chain length determinant N-terminal domain-containing protein</fullName>
    </recommendedName>
</protein>
<dbReference type="InterPro" id="IPR003856">
    <property type="entry name" value="LPS_length_determ_N"/>
</dbReference>
<comment type="caution">
    <text evidence="9">The sequence shown here is derived from an EMBL/GenBank/DDBJ whole genome shotgun (WGS) entry which is preliminary data.</text>
</comment>
<feature type="transmembrane region" description="Helical" evidence="6">
    <location>
        <begin position="285"/>
        <end position="309"/>
    </location>
</feature>
<keyword evidence="3 6" id="KW-0812">Transmembrane</keyword>
<accession>A0A0F6ACX0</accession>
<evidence type="ECO:0000256" key="3">
    <source>
        <dbReference type="ARBA" id="ARBA00022692"/>
    </source>
</evidence>
<dbReference type="PANTHER" id="PTHR32309:SF13">
    <property type="entry name" value="FERRIC ENTEROBACTIN TRANSPORT PROTEIN FEPE"/>
    <property type="match status" value="1"/>
</dbReference>
<sequence length="310" mass="35018">MTKTTENIVQVEEDIIDLREIFYAIWRGKLIVISTTIVFAIASVIYALNQPNIYRSAALLSPVVDSPGGGINSLANQFGGLASIAGISLGNSGGVDKVSLAIQIMQSRQFVSSFVDKYKIKPELMAVEGWDLHSNTLIYAEEVYDPKSGKWLREVESPMMPEPSNQEAYKEFLKVFSVEKSKETGLVSVSVHHYSPHIAKKWVDALIFEINENMRNRELIEANKSINFLREQLQDTDVSQMKTVLYKLLEEQTKQVMFTNVRDEFAFKTIDPALVMEKKAKPNRALICILGTFVGAMLGVFFIIFRFLFK</sequence>
<dbReference type="InterPro" id="IPR050445">
    <property type="entry name" value="Bact_polysacc_biosynth/exp"/>
</dbReference>
<evidence type="ECO:0000313" key="10">
    <source>
        <dbReference type="Proteomes" id="UP000033434"/>
    </source>
</evidence>
<dbReference type="EMBL" id="AUXW01000139">
    <property type="protein sequence ID" value="KKE83993.1"/>
    <property type="molecule type" value="Genomic_DNA"/>
</dbReference>
<dbReference type="Pfam" id="PF13807">
    <property type="entry name" value="GNVR"/>
    <property type="match status" value="1"/>
</dbReference>
<dbReference type="InterPro" id="IPR032807">
    <property type="entry name" value="GNVR"/>
</dbReference>
<dbReference type="GO" id="GO:0005886">
    <property type="term" value="C:plasma membrane"/>
    <property type="evidence" value="ECO:0007669"/>
    <property type="project" value="UniProtKB-SubCell"/>
</dbReference>
<evidence type="ECO:0000256" key="6">
    <source>
        <dbReference type="SAM" id="Phobius"/>
    </source>
</evidence>
<dbReference type="AlphaFoldDB" id="A0A0F6ACX0"/>
<gene>
    <name evidence="9" type="ORF">N479_11310</name>
</gene>
<evidence type="ECO:0000256" key="2">
    <source>
        <dbReference type="ARBA" id="ARBA00022475"/>
    </source>
</evidence>
<feature type="domain" description="Polysaccharide chain length determinant N-terminal" evidence="7">
    <location>
        <begin position="16"/>
        <end position="117"/>
    </location>
</feature>
<reference evidence="9 10" key="1">
    <citation type="journal article" date="2015" name="BMC Genomics">
        <title>Genome mining reveals unlocked bioactive potential of marine Gram-negative bacteria.</title>
        <authorList>
            <person name="Machado H."/>
            <person name="Sonnenschein E.C."/>
            <person name="Melchiorsen J."/>
            <person name="Gram L."/>
        </authorList>
    </citation>
    <scope>NUCLEOTIDE SEQUENCE [LARGE SCALE GENOMIC DNA]</scope>
    <source>
        <strain evidence="9 10">S4054</strain>
    </source>
</reference>
<evidence type="ECO:0000259" key="7">
    <source>
        <dbReference type="Pfam" id="PF02706"/>
    </source>
</evidence>
<keyword evidence="5 6" id="KW-0472">Membrane</keyword>
<keyword evidence="4 6" id="KW-1133">Transmembrane helix</keyword>
<organism evidence="9 10">
    <name type="scientific">Pseudoalteromonas luteoviolacea S4054</name>
    <dbReference type="NCBI Taxonomy" id="1129367"/>
    <lineage>
        <taxon>Bacteria</taxon>
        <taxon>Pseudomonadati</taxon>
        <taxon>Pseudomonadota</taxon>
        <taxon>Gammaproteobacteria</taxon>
        <taxon>Alteromonadales</taxon>
        <taxon>Pseudoalteromonadaceae</taxon>
        <taxon>Pseudoalteromonas</taxon>
    </lineage>
</organism>
<evidence type="ECO:0000259" key="8">
    <source>
        <dbReference type="Pfam" id="PF13807"/>
    </source>
</evidence>
<evidence type="ECO:0000256" key="1">
    <source>
        <dbReference type="ARBA" id="ARBA00004651"/>
    </source>
</evidence>
<dbReference type="GO" id="GO:0004713">
    <property type="term" value="F:protein tyrosine kinase activity"/>
    <property type="evidence" value="ECO:0007669"/>
    <property type="project" value="TreeGrafter"/>
</dbReference>
<dbReference type="Pfam" id="PF02706">
    <property type="entry name" value="Wzz"/>
    <property type="match status" value="1"/>
</dbReference>
<name>A0A0F6ACX0_9GAMM</name>
<dbReference type="PANTHER" id="PTHR32309">
    <property type="entry name" value="TYROSINE-PROTEIN KINASE"/>
    <property type="match status" value="1"/>
</dbReference>
<evidence type="ECO:0008006" key="11">
    <source>
        <dbReference type="Google" id="ProtNLM"/>
    </source>
</evidence>
<dbReference type="RefSeq" id="WP_230851880.1">
    <property type="nucleotide sequence ID" value="NZ_AUXW01000139.1"/>
</dbReference>
<dbReference type="Proteomes" id="UP000033434">
    <property type="component" value="Unassembled WGS sequence"/>
</dbReference>
<evidence type="ECO:0000256" key="5">
    <source>
        <dbReference type="ARBA" id="ARBA00023136"/>
    </source>
</evidence>
<keyword evidence="2" id="KW-1003">Cell membrane</keyword>
<comment type="subcellular location">
    <subcellularLocation>
        <location evidence="1">Cell membrane</location>
        <topology evidence="1">Multi-pass membrane protein</topology>
    </subcellularLocation>
</comment>